<dbReference type="EMBL" id="ADAS02000042">
    <property type="protein sequence ID" value="OAV94221.1"/>
    <property type="molecule type" value="Genomic_DNA"/>
</dbReference>
<protein>
    <submittedName>
        <fullName evidence="3 4">Uncharacterized protein</fullName>
    </submittedName>
</protein>
<feature type="region of interest" description="Disordered" evidence="2">
    <location>
        <begin position="384"/>
        <end position="405"/>
    </location>
</feature>
<name>A0A0C4EIQ1_PUCT1</name>
<dbReference type="OMA" id="EFRAHID"/>
<dbReference type="EnsemblFungi" id="PTTG_00618-t43_1">
    <property type="protein sequence ID" value="PTTG_00618-t43_1-p1"/>
    <property type="gene ID" value="PTTG_00618"/>
</dbReference>
<evidence type="ECO:0000313" key="3">
    <source>
        <dbReference type="EMBL" id="OAV94221.1"/>
    </source>
</evidence>
<keyword evidence="5" id="KW-1185">Reference proteome</keyword>
<dbReference type="AlphaFoldDB" id="A0A0C4EIQ1"/>
<dbReference type="Proteomes" id="UP000005240">
    <property type="component" value="Unassembled WGS sequence"/>
</dbReference>
<reference evidence="3" key="2">
    <citation type="submission" date="2016-05" db="EMBL/GenBank/DDBJ databases">
        <title>Comparative analysis highlights variable genome content of wheat rusts and divergence of the mating loci.</title>
        <authorList>
            <person name="Cuomo C.A."/>
            <person name="Bakkeren G."/>
            <person name="Szabo L."/>
            <person name="Khalil H."/>
            <person name="Joly D."/>
            <person name="Goldberg J."/>
            <person name="Young S."/>
            <person name="Zeng Q."/>
            <person name="Fellers J."/>
        </authorList>
    </citation>
    <scope>NUCLEOTIDE SEQUENCE [LARGE SCALE GENOMIC DNA]</scope>
    <source>
        <strain evidence="3">1-1 BBBD Race 1</strain>
    </source>
</reference>
<feature type="compositionally biased region" description="Low complexity" evidence="2">
    <location>
        <begin position="30"/>
        <end position="40"/>
    </location>
</feature>
<feature type="compositionally biased region" description="Polar residues" evidence="2">
    <location>
        <begin position="41"/>
        <end position="52"/>
    </location>
</feature>
<dbReference type="VEuPathDB" id="FungiDB:PTTG_00618"/>
<evidence type="ECO:0000256" key="2">
    <source>
        <dbReference type="SAM" id="MobiDB-lite"/>
    </source>
</evidence>
<evidence type="ECO:0000313" key="4">
    <source>
        <dbReference type="EnsemblFungi" id="PTTG_00618-t43_1-p1"/>
    </source>
</evidence>
<gene>
    <name evidence="3" type="ORF">PTTG_00618</name>
</gene>
<feature type="region of interest" description="Disordered" evidence="2">
    <location>
        <begin position="1"/>
        <end position="68"/>
    </location>
</feature>
<reference evidence="4" key="4">
    <citation type="submission" date="2025-05" db="UniProtKB">
        <authorList>
            <consortium name="EnsemblFungi"/>
        </authorList>
    </citation>
    <scope>IDENTIFICATION</scope>
    <source>
        <strain evidence="4">isolate 1-1 / race 1 (BBBD)</strain>
    </source>
</reference>
<organism evidence="3">
    <name type="scientific">Puccinia triticina (isolate 1-1 / race 1 (BBBD))</name>
    <name type="common">Brown leaf rust fungus</name>
    <dbReference type="NCBI Taxonomy" id="630390"/>
    <lineage>
        <taxon>Eukaryota</taxon>
        <taxon>Fungi</taxon>
        <taxon>Dikarya</taxon>
        <taxon>Basidiomycota</taxon>
        <taxon>Pucciniomycotina</taxon>
        <taxon>Pucciniomycetes</taxon>
        <taxon>Pucciniales</taxon>
        <taxon>Pucciniaceae</taxon>
        <taxon>Puccinia</taxon>
    </lineage>
</organism>
<reference evidence="3" key="1">
    <citation type="submission" date="2009-11" db="EMBL/GenBank/DDBJ databases">
        <authorList>
            <consortium name="The Broad Institute Genome Sequencing Platform"/>
            <person name="Ward D."/>
            <person name="Feldgarden M."/>
            <person name="Earl A."/>
            <person name="Young S.K."/>
            <person name="Zeng Q."/>
            <person name="Koehrsen M."/>
            <person name="Alvarado L."/>
            <person name="Berlin A."/>
            <person name="Bochicchio J."/>
            <person name="Borenstein D."/>
            <person name="Chapman S.B."/>
            <person name="Chen Z."/>
            <person name="Engels R."/>
            <person name="Freedman E."/>
            <person name="Gellesch M."/>
            <person name="Goldberg J."/>
            <person name="Griggs A."/>
            <person name="Gujja S."/>
            <person name="Heilman E."/>
            <person name="Heiman D."/>
            <person name="Hepburn T."/>
            <person name="Howarth C."/>
            <person name="Jen D."/>
            <person name="Larson L."/>
            <person name="Lewis B."/>
            <person name="Mehta T."/>
            <person name="Park D."/>
            <person name="Pearson M."/>
            <person name="Roberts A."/>
            <person name="Saif S."/>
            <person name="Shea T."/>
            <person name="Shenoy N."/>
            <person name="Sisk P."/>
            <person name="Stolte C."/>
            <person name="Sykes S."/>
            <person name="Thomson T."/>
            <person name="Walk T."/>
            <person name="White J."/>
            <person name="Yandava C."/>
            <person name="Izard J."/>
            <person name="Baranova O.V."/>
            <person name="Blanton J.M."/>
            <person name="Tanner A.C."/>
            <person name="Dewhirst F.E."/>
            <person name="Haas B."/>
            <person name="Nusbaum C."/>
            <person name="Birren B."/>
        </authorList>
    </citation>
    <scope>NUCLEOTIDE SEQUENCE [LARGE SCALE GENOMIC DNA]</scope>
    <source>
        <strain evidence="3">1-1 BBBD Race 1</strain>
    </source>
</reference>
<proteinExistence type="predicted"/>
<evidence type="ECO:0000256" key="1">
    <source>
        <dbReference type="SAM" id="Coils"/>
    </source>
</evidence>
<dbReference type="OrthoDB" id="10303178at2759"/>
<reference evidence="4 5" key="3">
    <citation type="journal article" date="2017" name="G3 (Bethesda)">
        <title>Comparative analysis highlights variable genome content of wheat rusts and divergence of the mating loci.</title>
        <authorList>
            <person name="Cuomo C.A."/>
            <person name="Bakkeren G."/>
            <person name="Khalil H.B."/>
            <person name="Panwar V."/>
            <person name="Joly D."/>
            <person name="Linning R."/>
            <person name="Sakthikumar S."/>
            <person name="Song X."/>
            <person name="Adiconis X."/>
            <person name="Fan L."/>
            <person name="Goldberg J.M."/>
            <person name="Levin J.Z."/>
            <person name="Young S."/>
            <person name="Zeng Q."/>
            <person name="Anikster Y."/>
            <person name="Bruce M."/>
            <person name="Wang M."/>
            <person name="Yin C."/>
            <person name="McCallum B."/>
            <person name="Szabo L.J."/>
            <person name="Hulbert S."/>
            <person name="Chen X."/>
            <person name="Fellers J.P."/>
        </authorList>
    </citation>
    <scope>NUCLEOTIDE SEQUENCE</scope>
    <source>
        <strain evidence="5">Isolate 1-1 / race 1 (BBBD)</strain>
        <strain evidence="4">isolate 1-1 / race 1 (BBBD)</strain>
    </source>
</reference>
<accession>A0A0C4EIQ1</accession>
<sequence>MKHLDPRLANQRTCATRGRDAGQQVDTIRPARGTPARAATQNQMQQSTSIATRTHGAKRKSSAQLMPGSPLVSKRRSIQGPSTKQAQVAVNAPAPVPVDRPQLDVANARRDVLEPQPDMMARCTPEEQAKNWDAALVAEFRAHIDQKIQFLHRHLEWDRETFNRQFEIDSRRLEWEKQMYDRQLHLGNPQYEREKEALERRLNADQRRFERRKERYERDRETYEQDRRWRLDRVLAAEQRLPASFQLMCWGFRRLMSRSTFTPDIAPLLRSKESWGRVSRRKRRNVVSAVLLDDPPEPAGPTFADGRRLAIHSGTQTRSRMDRDDEEEEGPWTFAEAFQSYVDQKGEFYSRHSAWEAEKFRRQQALLDRRSDWESEKFERKLKADREESERRRRELDRRMQADREELDRQLQAQRASVQQELLEIRRQWETCRAQTNII</sequence>
<feature type="coiled-coil region" evidence="1">
    <location>
        <begin position="188"/>
        <end position="226"/>
    </location>
</feature>
<keyword evidence="1" id="KW-0175">Coiled coil</keyword>
<evidence type="ECO:0000313" key="5">
    <source>
        <dbReference type="Proteomes" id="UP000005240"/>
    </source>
</evidence>